<keyword evidence="1" id="KW-0472">Membrane</keyword>
<organism evidence="2 3">
    <name type="scientific">Streptomyces melanosporofaciens</name>
    <dbReference type="NCBI Taxonomy" id="67327"/>
    <lineage>
        <taxon>Bacteria</taxon>
        <taxon>Bacillati</taxon>
        <taxon>Actinomycetota</taxon>
        <taxon>Actinomycetes</taxon>
        <taxon>Kitasatosporales</taxon>
        <taxon>Streptomycetaceae</taxon>
        <taxon>Streptomyces</taxon>
        <taxon>Streptomyces violaceusniger group</taxon>
    </lineage>
</organism>
<protein>
    <recommendedName>
        <fullName evidence="4">Major facilitator superfamily (MFS) profile domain-containing protein</fullName>
    </recommendedName>
</protein>
<dbReference type="EMBL" id="FNST01000001">
    <property type="protein sequence ID" value="SEB30490.1"/>
    <property type="molecule type" value="Genomic_DNA"/>
</dbReference>
<sequence>MALYACSMFIGASLGPQLTGALTAQGFGGILRIAAAALLLGIVLALPTLRHQRSE</sequence>
<dbReference type="SUPFAM" id="SSF103473">
    <property type="entry name" value="MFS general substrate transporter"/>
    <property type="match status" value="1"/>
</dbReference>
<proteinExistence type="predicted"/>
<dbReference type="AlphaFoldDB" id="A0A1H4I993"/>
<dbReference type="InterPro" id="IPR036259">
    <property type="entry name" value="MFS_trans_sf"/>
</dbReference>
<dbReference type="Proteomes" id="UP000198609">
    <property type="component" value="Unassembled WGS sequence"/>
</dbReference>
<name>A0A1H4I993_STRMJ</name>
<reference evidence="3" key="1">
    <citation type="submission" date="2016-10" db="EMBL/GenBank/DDBJ databases">
        <authorList>
            <person name="Varghese N."/>
            <person name="Submissions S."/>
        </authorList>
    </citation>
    <scope>NUCLEOTIDE SEQUENCE [LARGE SCALE GENOMIC DNA]</scope>
    <source>
        <strain evidence="3">DSM 40318</strain>
    </source>
</reference>
<keyword evidence="1" id="KW-0812">Transmembrane</keyword>
<keyword evidence="1" id="KW-1133">Transmembrane helix</keyword>
<evidence type="ECO:0000313" key="3">
    <source>
        <dbReference type="Proteomes" id="UP000198609"/>
    </source>
</evidence>
<evidence type="ECO:0008006" key="4">
    <source>
        <dbReference type="Google" id="ProtNLM"/>
    </source>
</evidence>
<gene>
    <name evidence="2" type="ORF">SAMN04490356_0231</name>
</gene>
<keyword evidence="3" id="KW-1185">Reference proteome</keyword>
<feature type="transmembrane region" description="Helical" evidence="1">
    <location>
        <begin position="31"/>
        <end position="49"/>
    </location>
</feature>
<evidence type="ECO:0000313" key="2">
    <source>
        <dbReference type="EMBL" id="SEB30490.1"/>
    </source>
</evidence>
<accession>A0A1H4I993</accession>
<evidence type="ECO:0000256" key="1">
    <source>
        <dbReference type="SAM" id="Phobius"/>
    </source>
</evidence>